<dbReference type="GO" id="GO:0016747">
    <property type="term" value="F:acyltransferase activity, transferring groups other than amino-acyl groups"/>
    <property type="evidence" value="ECO:0007669"/>
    <property type="project" value="InterPro"/>
</dbReference>
<comment type="caution">
    <text evidence="2">The sequence shown here is derived from an EMBL/GenBank/DDBJ whole genome shotgun (WGS) entry which is preliminary data.</text>
</comment>
<dbReference type="InterPro" id="IPR016181">
    <property type="entry name" value="Acyl_CoA_acyltransferase"/>
</dbReference>
<gene>
    <name evidence="2" type="ORF">ONZ51_g10378</name>
</gene>
<dbReference type="AlphaFoldDB" id="A0AAD7X6F8"/>
<reference evidence="2" key="1">
    <citation type="submission" date="2022-11" db="EMBL/GenBank/DDBJ databases">
        <title>Genome Sequence of Cubamyces cubensis.</title>
        <authorList>
            <person name="Buettner E."/>
        </authorList>
    </citation>
    <scope>NUCLEOTIDE SEQUENCE</scope>
    <source>
        <strain evidence="2">MPL-01</strain>
    </source>
</reference>
<evidence type="ECO:0000259" key="1">
    <source>
        <dbReference type="PROSITE" id="PS51186"/>
    </source>
</evidence>
<keyword evidence="3" id="KW-1185">Reference proteome</keyword>
<dbReference type="Proteomes" id="UP001215151">
    <property type="component" value="Unassembled WGS sequence"/>
</dbReference>
<sequence>MENPRCIRFANIEAAIEATAPYDDGFMNFCVGALHDHLRKSLEEEQFKNTEGYFFGVYRSDDLELILALHAAYDPTWRLLCPHSRQDFLTSAFLELAAGLLVDNLLEYVKPQAVSPIFGHKAAVDAFAMALMARVTTQGIDLNMERLVTTISSYATRDSIPPSLNTLSTHAIALATADDFEELVPLYLDFSTFVPGTRTREEDEARLRTVIASQLTWVCRVDGSIVAFVHLGRPSPKTIAVRNVYVLPAYRRKGIAEAIVGATTRYVLGVQLVGYEDAFVGPPAVGVKDFVYINAVDIAASRVYRRAGFLFPEQMADGEERGGIDPTSGKKGWIYSALWSITKPSTEQTA</sequence>
<feature type="domain" description="N-acetyltransferase" evidence="1">
    <location>
        <begin position="170"/>
        <end position="344"/>
    </location>
</feature>
<dbReference type="PROSITE" id="PS51186">
    <property type="entry name" value="GNAT"/>
    <property type="match status" value="1"/>
</dbReference>
<dbReference type="CDD" id="cd04301">
    <property type="entry name" value="NAT_SF"/>
    <property type="match status" value="1"/>
</dbReference>
<protein>
    <recommendedName>
        <fullName evidence="1">N-acetyltransferase domain-containing protein</fullName>
    </recommendedName>
</protein>
<dbReference type="EMBL" id="JAPEVG010000406">
    <property type="protein sequence ID" value="KAJ8463244.1"/>
    <property type="molecule type" value="Genomic_DNA"/>
</dbReference>
<dbReference type="Gene3D" id="3.40.630.30">
    <property type="match status" value="1"/>
</dbReference>
<accession>A0AAD7X6F8</accession>
<name>A0AAD7X6F8_9APHY</name>
<organism evidence="2 3">
    <name type="scientific">Trametes cubensis</name>
    <dbReference type="NCBI Taxonomy" id="1111947"/>
    <lineage>
        <taxon>Eukaryota</taxon>
        <taxon>Fungi</taxon>
        <taxon>Dikarya</taxon>
        <taxon>Basidiomycota</taxon>
        <taxon>Agaricomycotina</taxon>
        <taxon>Agaricomycetes</taxon>
        <taxon>Polyporales</taxon>
        <taxon>Polyporaceae</taxon>
        <taxon>Trametes</taxon>
    </lineage>
</organism>
<evidence type="ECO:0000313" key="3">
    <source>
        <dbReference type="Proteomes" id="UP001215151"/>
    </source>
</evidence>
<evidence type="ECO:0000313" key="2">
    <source>
        <dbReference type="EMBL" id="KAJ8463244.1"/>
    </source>
</evidence>
<dbReference type="SUPFAM" id="SSF55729">
    <property type="entry name" value="Acyl-CoA N-acyltransferases (Nat)"/>
    <property type="match status" value="1"/>
</dbReference>
<dbReference type="InterPro" id="IPR000182">
    <property type="entry name" value="GNAT_dom"/>
</dbReference>
<proteinExistence type="predicted"/>
<dbReference type="Pfam" id="PF13508">
    <property type="entry name" value="Acetyltransf_7"/>
    <property type="match status" value="1"/>
</dbReference>